<accession>A0ABV3X765</accession>
<proteinExistence type="predicted"/>
<evidence type="ECO:0000313" key="1">
    <source>
        <dbReference type="EMBL" id="MEX5285313.1"/>
    </source>
</evidence>
<reference evidence="1 2" key="1">
    <citation type="submission" date="2023-04" db="EMBL/GenBank/DDBJ databases">
        <title>Genome Sequence of Selenomonas sputigena ATCC 33150.</title>
        <authorList>
            <person name="Miller D.P."/>
            <person name="Anvari S."/>
            <person name="Polson S.W."/>
            <person name="Macdonald M."/>
            <person name="Mcdowell J.V."/>
        </authorList>
    </citation>
    <scope>NUCLEOTIDE SEQUENCE [LARGE SCALE GENOMIC DNA]</scope>
    <source>
        <strain evidence="1 2">ATCC 33150</strain>
    </source>
</reference>
<dbReference type="Pfam" id="PF05973">
    <property type="entry name" value="Gp49"/>
    <property type="match status" value="1"/>
</dbReference>
<gene>
    <name evidence="1" type="ORF">QCO44_06625</name>
</gene>
<sequence length="120" mass="14829">MFNVEFYRDKKGEEPVKDFLMELQRRRDSDKRMRVLSDKILVYLRVLQEYGTRAGMPYMKHLEGDLWEMRPLHERILFFAYIDGRFVLLHHFRKKTQKTPKKEIECAKRRMEDYLERQGK</sequence>
<dbReference type="EMBL" id="JARVLH010000003">
    <property type="protein sequence ID" value="MEX5285313.1"/>
    <property type="molecule type" value="Genomic_DNA"/>
</dbReference>
<organism evidence="1 2">
    <name type="scientific">Selenomonas sputigena</name>
    <dbReference type="NCBI Taxonomy" id="69823"/>
    <lineage>
        <taxon>Bacteria</taxon>
        <taxon>Bacillati</taxon>
        <taxon>Bacillota</taxon>
        <taxon>Negativicutes</taxon>
        <taxon>Selenomonadales</taxon>
        <taxon>Selenomonadaceae</taxon>
        <taxon>Selenomonas</taxon>
    </lineage>
</organism>
<dbReference type="RefSeq" id="WP_368847040.1">
    <property type="nucleotide sequence ID" value="NZ_CP194411.1"/>
</dbReference>
<name>A0ABV3X765_9FIRM</name>
<keyword evidence="2" id="KW-1185">Reference proteome</keyword>
<dbReference type="InterPro" id="IPR009241">
    <property type="entry name" value="HigB-like"/>
</dbReference>
<dbReference type="Proteomes" id="UP001559623">
    <property type="component" value="Unassembled WGS sequence"/>
</dbReference>
<comment type="caution">
    <text evidence="1">The sequence shown here is derived from an EMBL/GenBank/DDBJ whole genome shotgun (WGS) entry which is preliminary data.</text>
</comment>
<evidence type="ECO:0000313" key="2">
    <source>
        <dbReference type="Proteomes" id="UP001559623"/>
    </source>
</evidence>
<protein>
    <submittedName>
        <fullName evidence="1">Type II toxin-antitoxin system RelE/ParE family toxin</fullName>
    </submittedName>
</protein>